<proteinExistence type="inferred from homology"/>
<feature type="domain" description="HTH lysR-type" evidence="5">
    <location>
        <begin position="1"/>
        <end position="59"/>
    </location>
</feature>
<dbReference type="Gene3D" id="1.10.10.10">
    <property type="entry name" value="Winged helix-like DNA-binding domain superfamily/Winged helix DNA-binding domain"/>
    <property type="match status" value="1"/>
</dbReference>
<sequence>MRDLVALETFVVLAEELHVGRTAERLYVSPAAVSQRLAALEKELGGRLAIRNTRNLELTELGRALHREAVVLLDQFSSASRRLQAQATGSSGRIHLSFIGSVGTTVLPSILRRLSERIPDMTIEIGSQGFTQKIEELLELRRTDIGIGRTPVRSAHVDWRPLYDDPLVAVLPAWHRCGNQKIVDLSELANDTHIVFPAHSGSVVAEQTQSMYRRAGYEPRRRIEVTETLTAIGLVGAGMGVTVMPLSTRHVGIPNVKYVRVRQEIMTQVAVIWRRDDSNPLRQRFVDELRLSGGFLDVAG</sequence>
<dbReference type="GO" id="GO:0003677">
    <property type="term" value="F:DNA binding"/>
    <property type="evidence" value="ECO:0007669"/>
    <property type="project" value="UniProtKB-KW"/>
</dbReference>
<accession>A0ABT9PG71</accession>
<keyword evidence="2" id="KW-0805">Transcription regulation</keyword>
<gene>
    <name evidence="6" type="ORF">J2S45_000387</name>
</gene>
<dbReference type="EMBL" id="JAUSQL010000001">
    <property type="protein sequence ID" value="MDP9831708.1"/>
    <property type="molecule type" value="Genomic_DNA"/>
</dbReference>
<keyword evidence="7" id="KW-1185">Reference proteome</keyword>
<dbReference type="Pfam" id="PF03466">
    <property type="entry name" value="LysR_substrate"/>
    <property type="match status" value="1"/>
</dbReference>
<dbReference type="InterPro" id="IPR036390">
    <property type="entry name" value="WH_DNA-bd_sf"/>
</dbReference>
<dbReference type="PANTHER" id="PTHR30346:SF17">
    <property type="entry name" value="LYSR FAMILY TRANSCRIPTIONAL REGULATOR"/>
    <property type="match status" value="1"/>
</dbReference>
<dbReference type="PROSITE" id="PS50931">
    <property type="entry name" value="HTH_LYSR"/>
    <property type="match status" value="1"/>
</dbReference>
<dbReference type="InterPro" id="IPR036388">
    <property type="entry name" value="WH-like_DNA-bd_sf"/>
</dbReference>
<evidence type="ECO:0000256" key="2">
    <source>
        <dbReference type="ARBA" id="ARBA00023015"/>
    </source>
</evidence>
<dbReference type="SUPFAM" id="SSF53850">
    <property type="entry name" value="Periplasmic binding protein-like II"/>
    <property type="match status" value="1"/>
</dbReference>
<dbReference type="PANTHER" id="PTHR30346">
    <property type="entry name" value="TRANSCRIPTIONAL DUAL REGULATOR HCAR-RELATED"/>
    <property type="match status" value="1"/>
</dbReference>
<protein>
    <submittedName>
        <fullName evidence="6">DNA-binding transcriptional LysR family regulator</fullName>
    </submittedName>
</protein>
<dbReference type="InterPro" id="IPR000847">
    <property type="entry name" value="LysR_HTH_N"/>
</dbReference>
<evidence type="ECO:0000256" key="3">
    <source>
        <dbReference type="ARBA" id="ARBA00023125"/>
    </source>
</evidence>
<dbReference type="SUPFAM" id="SSF46785">
    <property type="entry name" value="Winged helix' DNA-binding domain"/>
    <property type="match status" value="1"/>
</dbReference>
<evidence type="ECO:0000313" key="6">
    <source>
        <dbReference type="EMBL" id="MDP9831708.1"/>
    </source>
</evidence>
<keyword evidence="4" id="KW-0804">Transcription</keyword>
<reference evidence="6 7" key="1">
    <citation type="submission" date="2023-07" db="EMBL/GenBank/DDBJ databases">
        <title>Sequencing the genomes of 1000 actinobacteria strains.</title>
        <authorList>
            <person name="Klenk H.-P."/>
        </authorList>
    </citation>
    <scope>NUCLEOTIDE SEQUENCE [LARGE SCALE GENOMIC DNA]</scope>
    <source>
        <strain evidence="6 7">DSM 19515</strain>
    </source>
</reference>
<dbReference type="CDD" id="cd08414">
    <property type="entry name" value="PBP2_LTTR_aromatics_like"/>
    <property type="match status" value="1"/>
</dbReference>
<dbReference type="Gene3D" id="3.40.190.10">
    <property type="entry name" value="Periplasmic binding protein-like II"/>
    <property type="match status" value="2"/>
</dbReference>
<evidence type="ECO:0000259" key="5">
    <source>
        <dbReference type="PROSITE" id="PS50931"/>
    </source>
</evidence>
<evidence type="ECO:0000313" key="7">
    <source>
        <dbReference type="Proteomes" id="UP001230145"/>
    </source>
</evidence>
<dbReference type="RefSeq" id="WP_296931443.1">
    <property type="nucleotide sequence ID" value="NZ_JAUSQL010000001.1"/>
</dbReference>
<comment type="caution">
    <text evidence="6">The sequence shown here is derived from an EMBL/GenBank/DDBJ whole genome shotgun (WGS) entry which is preliminary data.</text>
</comment>
<dbReference type="Proteomes" id="UP001230145">
    <property type="component" value="Unassembled WGS sequence"/>
</dbReference>
<evidence type="ECO:0000256" key="1">
    <source>
        <dbReference type="ARBA" id="ARBA00009437"/>
    </source>
</evidence>
<keyword evidence="3 6" id="KW-0238">DNA-binding</keyword>
<organism evidence="6 7">
    <name type="scientific">Trueperella abortisuis</name>
    <dbReference type="NCBI Taxonomy" id="445930"/>
    <lineage>
        <taxon>Bacteria</taxon>
        <taxon>Bacillati</taxon>
        <taxon>Actinomycetota</taxon>
        <taxon>Actinomycetes</taxon>
        <taxon>Actinomycetales</taxon>
        <taxon>Actinomycetaceae</taxon>
        <taxon>Trueperella</taxon>
    </lineage>
</organism>
<dbReference type="InterPro" id="IPR005119">
    <property type="entry name" value="LysR_subst-bd"/>
</dbReference>
<name>A0ABT9PG71_9ACTO</name>
<evidence type="ECO:0000256" key="4">
    <source>
        <dbReference type="ARBA" id="ARBA00023163"/>
    </source>
</evidence>
<dbReference type="Pfam" id="PF00126">
    <property type="entry name" value="HTH_1"/>
    <property type="match status" value="1"/>
</dbReference>
<comment type="similarity">
    <text evidence="1">Belongs to the LysR transcriptional regulatory family.</text>
</comment>